<evidence type="ECO:0000313" key="11">
    <source>
        <dbReference type="Proteomes" id="UP000001962"/>
    </source>
</evidence>
<dbReference type="NCBIfam" id="TIGR02914">
    <property type="entry name" value="EpsI_fam"/>
    <property type="match status" value="1"/>
</dbReference>
<feature type="transmembrane region" description="Helical" evidence="8">
    <location>
        <begin position="136"/>
        <end position="158"/>
    </location>
</feature>
<keyword evidence="5" id="KW-0378">Hydrolase</keyword>
<feature type="transmembrane region" description="Helical" evidence="8">
    <location>
        <begin position="105"/>
        <end position="124"/>
    </location>
</feature>
<dbReference type="KEGG" id="aeh:Mlg_0140"/>
<evidence type="ECO:0000256" key="7">
    <source>
        <dbReference type="ARBA" id="ARBA00023136"/>
    </source>
</evidence>
<gene>
    <name evidence="10" type="ordered locus">Mlg_0140</name>
</gene>
<dbReference type="NCBIfam" id="TIGR03109">
    <property type="entry name" value="exosort_XrtA"/>
    <property type="match status" value="1"/>
</dbReference>
<feature type="transmembrane region" description="Helical" evidence="8">
    <location>
        <begin position="260"/>
        <end position="280"/>
    </location>
</feature>
<evidence type="ECO:0000256" key="8">
    <source>
        <dbReference type="SAM" id="Phobius"/>
    </source>
</evidence>
<dbReference type="HOGENOM" id="CLU_039817_1_0_6"/>
<dbReference type="InterPro" id="IPR026392">
    <property type="entry name" value="Exo/Archaeosortase_dom"/>
</dbReference>
<keyword evidence="4 8" id="KW-0812">Transmembrane</keyword>
<evidence type="ECO:0000259" key="9">
    <source>
        <dbReference type="Pfam" id="PF11984"/>
    </source>
</evidence>
<dbReference type="NCBIfam" id="TIGR02602">
    <property type="entry name" value="8TM_EpsH"/>
    <property type="match status" value="1"/>
</dbReference>
<dbReference type="InterPro" id="IPR019127">
    <property type="entry name" value="Exosortase"/>
</dbReference>
<keyword evidence="7 8" id="KW-0472">Membrane</keyword>
<dbReference type="NCBIfam" id="TIGR04178">
    <property type="entry name" value="exo_archaeo"/>
    <property type="match status" value="1"/>
</dbReference>
<accession>Q0ACE2</accession>
<organism evidence="10 11">
    <name type="scientific">Alkalilimnicola ehrlichii (strain ATCC BAA-1101 / DSM 17681 / MLHE-1)</name>
    <dbReference type="NCBI Taxonomy" id="187272"/>
    <lineage>
        <taxon>Bacteria</taxon>
        <taxon>Pseudomonadati</taxon>
        <taxon>Pseudomonadota</taxon>
        <taxon>Gammaproteobacteria</taxon>
        <taxon>Chromatiales</taxon>
        <taxon>Ectothiorhodospiraceae</taxon>
        <taxon>Alkalilimnicola</taxon>
    </lineage>
</organism>
<protein>
    <submittedName>
        <fullName evidence="10">Eight transmembrane protein EpsH</fullName>
    </submittedName>
</protein>
<evidence type="ECO:0000256" key="4">
    <source>
        <dbReference type="ARBA" id="ARBA00022692"/>
    </source>
</evidence>
<feature type="transmembrane region" description="Helical" evidence="8">
    <location>
        <begin position="220"/>
        <end position="240"/>
    </location>
</feature>
<dbReference type="GO" id="GO:0006508">
    <property type="term" value="P:proteolysis"/>
    <property type="evidence" value="ECO:0007669"/>
    <property type="project" value="UniProtKB-KW"/>
</dbReference>
<proteinExistence type="predicted"/>
<dbReference type="Pfam" id="PF09721">
    <property type="entry name" value="Exosortase_EpsH"/>
    <property type="match status" value="1"/>
</dbReference>
<dbReference type="Proteomes" id="UP000001962">
    <property type="component" value="Chromosome"/>
</dbReference>
<evidence type="ECO:0000256" key="5">
    <source>
        <dbReference type="ARBA" id="ARBA00022801"/>
    </source>
</evidence>
<dbReference type="InterPro" id="IPR017540">
    <property type="entry name" value="Exosortase-1"/>
</dbReference>
<keyword evidence="6 8" id="KW-1133">Transmembrane helix</keyword>
<evidence type="ECO:0000256" key="3">
    <source>
        <dbReference type="ARBA" id="ARBA00022670"/>
    </source>
</evidence>
<evidence type="ECO:0000313" key="10">
    <source>
        <dbReference type="EMBL" id="ABI55495.1"/>
    </source>
</evidence>
<evidence type="ECO:0000256" key="6">
    <source>
        <dbReference type="ARBA" id="ARBA00022989"/>
    </source>
</evidence>
<feature type="transmembrane region" description="Helical" evidence="8">
    <location>
        <begin position="82"/>
        <end position="99"/>
    </location>
</feature>
<dbReference type="InterPro" id="IPR014263">
    <property type="entry name" value="Methanolan_biosynth_EpsI"/>
</dbReference>
<dbReference type="Pfam" id="PF11984">
    <property type="entry name" value="DUF3485"/>
    <property type="match status" value="1"/>
</dbReference>
<dbReference type="AlphaFoldDB" id="Q0ACE2"/>
<feature type="transmembrane region" description="Helical" evidence="8">
    <location>
        <begin position="52"/>
        <end position="70"/>
    </location>
</feature>
<name>Q0ACE2_ALKEH</name>
<dbReference type="GO" id="GO:0008233">
    <property type="term" value="F:peptidase activity"/>
    <property type="evidence" value="ECO:0007669"/>
    <property type="project" value="UniProtKB-KW"/>
</dbReference>
<feature type="transmembrane region" description="Helical" evidence="8">
    <location>
        <begin position="21"/>
        <end position="40"/>
    </location>
</feature>
<feature type="domain" description="Methanolan biosynthesis EpsI" evidence="9">
    <location>
        <begin position="316"/>
        <end position="513"/>
    </location>
</feature>
<dbReference type="eggNOG" id="COG1269">
    <property type="taxonomic scope" value="Bacteria"/>
</dbReference>
<keyword evidence="11" id="KW-1185">Reference proteome</keyword>
<dbReference type="OrthoDB" id="9797363at2"/>
<dbReference type="RefSeq" id="WP_011627891.1">
    <property type="nucleotide sequence ID" value="NC_008340.1"/>
</dbReference>
<keyword evidence="2" id="KW-1003">Cell membrane</keyword>
<evidence type="ECO:0000256" key="1">
    <source>
        <dbReference type="ARBA" id="ARBA00004651"/>
    </source>
</evidence>
<evidence type="ECO:0000256" key="2">
    <source>
        <dbReference type="ARBA" id="ARBA00022475"/>
    </source>
</evidence>
<sequence>MAVEWSQGAGAVHPAPGWPRALTAMAVALTALLVAFFPTFTSMVETWQRSETFAHGFLIVPIVAFLVFRLRHELASLQPRPCLLAVIPLVLITLMWVMGELVDVISVRQFAAVLMVPALVWLVLGGEITRRLQFPLAYLLFAVPFGEFMVEPMMIWTADFTVGAIRLTGVPVYRDGLFFDLPTGRWSVVAACSGVRYLIASVALGTLFAYLMYRSWTRRLIFVAIAILVPIVANWLRAYGIVMIGHLSDMRLAAGVDHLLYGWVFFGVVILLMFLIGALWREDHLSTGQNSGDKTPGTGVAEPAPRTGRLVTATALALLLTVSGPLYAGWMNHRDLGEVQGLGSGPLLVEGWQAASEADAEPWTPGYRNARASRGGLVVQEEAGHAVGLHIDYYRAQHRHGNMVGWANTLAGRHRDDWRQHSGGRTAVPGIDRQGDRVLLSGPDGRRVVAWRWYWVGGRLTTSGHEVKAREALSRLLGGRDDAALVVLYADYRNDPAEAEAALAQYAAQALPQALRLLDGVAGP</sequence>
<feature type="transmembrane region" description="Helical" evidence="8">
    <location>
        <begin position="310"/>
        <end position="330"/>
    </location>
</feature>
<dbReference type="GO" id="GO:0005886">
    <property type="term" value="C:plasma membrane"/>
    <property type="evidence" value="ECO:0007669"/>
    <property type="project" value="UniProtKB-SubCell"/>
</dbReference>
<comment type="subcellular location">
    <subcellularLocation>
        <location evidence="1">Cell membrane</location>
        <topology evidence="1">Multi-pass membrane protein</topology>
    </subcellularLocation>
</comment>
<keyword evidence="3" id="KW-0645">Protease</keyword>
<reference evidence="11" key="1">
    <citation type="submission" date="2006-08" db="EMBL/GenBank/DDBJ databases">
        <title>Complete sequence of Alkalilimnicola ehrilichei MLHE-1.</title>
        <authorList>
            <person name="Copeland A."/>
            <person name="Lucas S."/>
            <person name="Lapidus A."/>
            <person name="Barry K."/>
            <person name="Detter J.C."/>
            <person name="Glavina del Rio T."/>
            <person name="Hammon N."/>
            <person name="Israni S."/>
            <person name="Dalin E."/>
            <person name="Tice H."/>
            <person name="Pitluck S."/>
            <person name="Sims D."/>
            <person name="Brettin T."/>
            <person name="Bruce D."/>
            <person name="Han C."/>
            <person name="Tapia R."/>
            <person name="Gilna P."/>
            <person name="Schmutz J."/>
            <person name="Larimer F."/>
            <person name="Land M."/>
            <person name="Hauser L."/>
            <person name="Kyrpides N."/>
            <person name="Mikhailova N."/>
            <person name="Oremland R.S."/>
            <person name="Hoeft S.E."/>
            <person name="Switzer-Blum J."/>
            <person name="Kulp T."/>
            <person name="King G."/>
            <person name="Tabita R."/>
            <person name="Witte B."/>
            <person name="Santini J.M."/>
            <person name="Basu P."/>
            <person name="Hollibaugh J.T."/>
            <person name="Xie G."/>
            <person name="Stolz J.F."/>
            <person name="Richardson P."/>
        </authorList>
    </citation>
    <scope>NUCLEOTIDE SEQUENCE [LARGE SCALE GENOMIC DNA]</scope>
    <source>
        <strain evidence="11">ATCC BAA-1101 / DSM 17681 / MLHE-1</strain>
    </source>
</reference>
<feature type="transmembrane region" description="Helical" evidence="8">
    <location>
        <begin position="186"/>
        <end position="213"/>
    </location>
</feature>
<dbReference type="EMBL" id="CP000453">
    <property type="protein sequence ID" value="ABI55495.1"/>
    <property type="molecule type" value="Genomic_DNA"/>
</dbReference>
<dbReference type="InterPro" id="IPR013426">
    <property type="entry name" value="EpsH-like"/>
</dbReference>